<comment type="subcellular location">
    <subcellularLocation>
        <location evidence="1">Cell membrane</location>
        <topology evidence="1">Multi-pass membrane protein</topology>
    </subcellularLocation>
</comment>
<dbReference type="STRING" id="1090615.SAMN04515671_4494"/>
<dbReference type="SUPFAM" id="SSF103481">
    <property type="entry name" value="Multidrug resistance efflux transporter EmrE"/>
    <property type="match status" value="2"/>
</dbReference>
<evidence type="ECO:0000256" key="8">
    <source>
        <dbReference type="SAM" id="Phobius"/>
    </source>
</evidence>
<feature type="transmembrane region" description="Helical" evidence="8">
    <location>
        <begin position="232"/>
        <end position="251"/>
    </location>
</feature>
<keyword evidence="4 8" id="KW-0812">Transmembrane</keyword>
<reference evidence="10 11" key="1">
    <citation type="submission" date="2016-10" db="EMBL/GenBank/DDBJ databases">
        <authorList>
            <person name="de Groot N.N."/>
        </authorList>
    </citation>
    <scope>NUCLEOTIDE SEQUENCE [LARGE SCALE GENOMIC DNA]</scope>
    <source>
        <strain evidence="11">P4-7,KCTC 19426,CECT 7604</strain>
    </source>
</reference>
<feature type="domain" description="EamA" evidence="9">
    <location>
        <begin position="6"/>
        <end position="127"/>
    </location>
</feature>
<feature type="region of interest" description="Disordered" evidence="7">
    <location>
        <begin position="278"/>
        <end position="299"/>
    </location>
</feature>
<evidence type="ECO:0000256" key="5">
    <source>
        <dbReference type="ARBA" id="ARBA00022989"/>
    </source>
</evidence>
<dbReference type="InterPro" id="IPR051258">
    <property type="entry name" value="Diverse_Substrate_Transporter"/>
</dbReference>
<keyword evidence="5 8" id="KW-1133">Transmembrane helix</keyword>
<evidence type="ECO:0000256" key="7">
    <source>
        <dbReference type="SAM" id="MobiDB-lite"/>
    </source>
</evidence>
<keyword evidence="6 8" id="KW-0472">Membrane</keyword>
<evidence type="ECO:0000256" key="4">
    <source>
        <dbReference type="ARBA" id="ARBA00022692"/>
    </source>
</evidence>
<feature type="transmembrane region" description="Helical" evidence="8">
    <location>
        <begin position="115"/>
        <end position="136"/>
    </location>
</feature>
<keyword evidence="11" id="KW-1185">Reference proteome</keyword>
<dbReference type="Proteomes" id="UP000198741">
    <property type="component" value="Chromosome I"/>
</dbReference>
<evidence type="ECO:0000256" key="1">
    <source>
        <dbReference type="ARBA" id="ARBA00004651"/>
    </source>
</evidence>
<feature type="transmembrane region" description="Helical" evidence="8">
    <location>
        <begin position="87"/>
        <end position="108"/>
    </location>
</feature>
<feature type="compositionally biased region" description="Basic residues" evidence="7">
    <location>
        <begin position="283"/>
        <end position="299"/>
    </location>
</feature>
<sequence>MAFAGLLLVAITWGTTFPISKTLFGRVGVWDLLAVRFSIAAGAMLVCWLPAVRRLPRRLLRHGAGLGVVYGAAQIVANLGLERAPAAVAGFITGTYVVLTPLCAALILRARIGARAWVAAAVAALGLGTLALHGFSVGVGETLALLSALLYALHIVALGMISTVRDAVGLAVVQIVATAAVSVVAALVVQGRINLPGRGTDWAVIAYMALVSGALAMMMQSWAQAHLPATRVALVMATEPLWAAALSVMFLHEAVTARLVIGATAIVSALIIAETGASDGRRPGRASRRRVRRAGRRQR</sequence>
<comment type="similarity">
    <text evidence="2">Belongs to the EamA transporter family.</text>
</comment>
<keyword evidence="3" id="KW-1003">Cell membrane</keyword>
<accession>A0A1H0T770</accession>
<dbReference type="GO" id="GO:0005886">
    <property type="term" value="C:plasma membrane"/>
    <property type="evidence" value="ECO:0007669"/>
    <property type="project" value="UniProtKB-SubCell"/>
</dbReference>
<organism evidence="10 11">
    <name type="scientific">Nakamurella panacisegetis</name>
    <dbReference type="NCBI Taxonomy" id="1090615"/>
    <lineage>
        <taxon>Bacteria</taxon>
        <taxon>Bacillati</taxon>
        <taxon>Actinomycetota</taxon>
        <taxon>Actinomycetes</taxon>
        <taxon>Nakamurellales</taxon>
        <taxon>Nakamurellaceae</taxon>
        <taxon>Nakamurella</taxon>
    </lineage>
</organism>
<dbReference type="InterPro" id="IPR000620">
    <property type="entry name" value="EamA_dom"/>
</dbReference>
<feature type="domain" description="EamA" evidence="9">
    <location>
        <begin position="140"/>
        <end position="272"/>
    </location>
</feature>
<evidence type="ECO:0000256" key="2">
    <source>
        <dbReference type="ARBA" id="ARBA00007362"/>
    </source>
</evidence>
<dbReference type="AlphaFoldDB" id="A0A1H0T770"/>
<feature type="transmembrane region" description="Helical" evidence="8">
    <location>
        <begin position="257"/>
        <end position="277"/>
    </location>
</feature>
<evidence type="ECO:0000256" key="3">
    <source>
        <dbReference type="ARBA" id="ARBA00022475"/>
    </source>
</evidence>
<name>A0A1H0T770_9ACTN</name>
<gene>
    <name evidence="10" type="ORF">SAMN04515671_4494</name>
</gene>
<evidence type="ECO:0000313" key="11">
    <source>
        <dbReference type="Proteomes" id="UP000198741"/>
    </source>
</evidence>
<evidence type="ECO:0000313" key="10">
    <source>
        <dbReference type="EMBL" id="SDP49661.1"/>
    </source>
</evidence>
<dbReference type="EMBL" id="LT629710">
    <property type="protein sequence ID" value="SDP49661.1"/>
    <property type="molecule type" value="Genomic_DNA"/>
</dbReference>
<evidence type="ECO:0000256" key="6">
    <source>
        <dbReference type="ARBA" id="ARBA00023136"/>
    </source>
</evidence>
<evidence type="ECO:0000259" key="9">
    <source>
        <dbReference type="Pfam" id="PF00892"/>
    </source>
</evidence>
<feature type="transmembrane region" description="Helical" evidence="8">
    <location>
        <begin position="168"/>
        <end position="190"/>
    </location>
</feature>
<dbReference type="Pfam" id="PF00892">
    <property type="entry name" value="EamA"/>
    <property type="match status" value="2"/>
</dbReference>
<feature type="transmembrane region" description="Helical" evidence="8">
    <location>
        <begin position="64"/>
        <end position="81"/>
    </location>
</feature>
<dbReference type="InterPro" id="IPR037185">
    <property type="entry name" value="EmrE-like"/>
</dbReference>
<dbReference type="PANTHER" id="PTHR42920">
    <property type="entry name" value="OS03G0707200 PROTEIN-RELATED"/>
    <property type="match status" value="1"/>
</dbReference>
<dbReference type="PANTHER" id="PTHR42920:SF5">
    <property type="entry name" value="EAMA DOMAIN-CONTAINING PROTEIN"/>
    <property type="match status" value="1"/>
</dbReference>
<feature type="transmembrane region" description="Helical" evidence="8">
    <location>
        <begin position="202"/>
        <end position="220"/>
    </location>
</feature>
<proteinExistence type="inferred from homology"/>
<feature type="transmembrane region" description="Helical" evidence="8">
    <location>
        <begin position="34"/>
        <end position="52"/>
    </location>
</feature>
<feature type="transmembrane region" description="Helical" evidence="8">
    <location>
        <begin position="142"/>
        <end position="161"/>
    </location>
</feature>
<protein>
    <submittedName>
        <fullName evidence="10">Threonine/homoserine efflux transporter RhtA</fullName>
    </submittedName>
</protein>